<evidence type="ECO:0008006" key="3">
    <source>
        <dbReference type="Google" id="ProtNLM"/>
    </source>
</evidence>
<comment type="caution">
    <text evidence="1">The sequence shown here is derived from an EMBL/GenBank/DDBJ whole genome shotgun (WGS) entry which is preliminary data.</text>
</comment>
<dbReference type="EMBL" id="BLAL01000182">
    <property type="protein sequence ID" value="GES88968.1"/>
    <property type="molecule type" value="Genomic_DNA"/>
</dbReference>
<accession>A0A8H3QR15</accession>
<dbReference type="AlphaFoldDB" id="A0A8H3QR15"/>
<protein>
    <recommendedName>
        <fullName evidence="3">Tc1-like transposase DDE domain-containing protein</fullName>
    </recommendedName>
</protein>
<organism evidence="1 2">
    <name type="scientific">Rhizophagus clarus</name>
    <dbReference type="NCBI Taxonomy" id="94130"/>
    <lineage>
        <taxon>Eukaryota</taxon>
        <taxon>Fungi</taxon>
        <taxon>Fungi incertae sedis</taxon>
        <taxon>Mucoromycota</taxon>
        <taxon>Glomeromycotina</taxon>
        <taxon>Glomeromycetes</taxon>
        <taxon>Glomerales</taxon>
        <taxon>Glomeraceae</taxon>
        <taxon>Rhizophagus</taxon>
    </lineage>
</organism>
<evidence type="ECO:0000313" key="1">
    <source>
        <dbReference type="EMBL" id="GES88968.1"/>
    </source>
</evidence>
<sequence>MVRKITKKYDGEYLLTEDIKLKWICEKSHIWEAHPEDVLRGTWYQVCTDNISYTIENANQIASDRNGDISRLKKKYKETNSVSDKLKTGRPRKLTNCDERIMVRHIMTDECFTAVSVQKSLKIVDKIEVSESTVCRALNRNELFTRAKLGYLCKIDRGLDAELYQRILDEDFLDTLEYYKWFEDNNIQLLDWPPQSPNLNLIKHLWNDVDHHLRQLDIKIRG</sequence>
<dbReference type="InterPro" id="IPR036397">
    <property type="entry name" value="RNaseH_sf"/>
</dbReference>
<dbReference type="Proteomes" id="UP000615446">
    <property type="component" value="Unassembled WGS sequence"/>
</dbReference>
<dbReference type="OrthoDB" id="2417635at2759"/>
<reference evidence="1" key="1">
    <citation type="submission" date="2019-10" db="EMBL/GenBank/DDBJ databases">
        <title>Conservation and host-specific expression of non-tandemly repeated heterogenous ribosome RNA gene in arbuscular mycorrhizal fungi.</title>
        <authorList>
            <person name="Maeda T."/>
            <person name="Kobayashi Y."/>
            <person name="Nakagawa T."/>
            <person name="Ezawa T."/>
            <person name="Yamaguchi K."/>
            <person name="Bino T."/>
            <person name="Nishimoto Y."/>
            <person name="Shigenobu S."/>
            <person name="Kawaguchi M."/>
        </authorList>
    </citation>
    <scope>NUCLEOTIDE SEQUENCE</scope>
    <source>
        <strain evidence="1">HR1</strain>
    </source>
</reference>
<name>A0A8H3QR15_9GLOM</name>
<evidence type="ECO:0000313" key="2">
    <source>
        <dbReference type="Proteomes" id="UP000615446"/>
    </source>
</evidence>
<gene>
    <name evidence="1" type="ORF">RCL2_001589000</name>
</gene>
<dbReference type="GO" id="GO:0003676">
    <property type="term" value="F:nucleic acid binding"/>
    <property type="evidence" value="ECO:0007669"/>
    <property type="project" value="InterPro"/>
</dbReference>
<dbReference type="Gene3D" id="3.30.420.10">
    <property type="entry name" value="Ribonuclease H-like superfamily/Ribonuclease H"/>
    <property type="match status" value="1"/>
</dbReference>
<proteinExistence type="predicted"/>